<evidence type="ECO:0000313" key="1">
    <source>
        <dbReference type="EMBL" id="KKM98528.1"/>
    </source>
</evidence>
<reference evidence="1" key="1">
    <citation type="journal article" date="2015" name="Nature">
        <title>Complex archaea that bridge the gap between prokaryotes and eukaryotes.</title>
        <authorList>
            <person name="Spang A."/>
            <person name="Saw J.H."/>
            <person name="Jorgensen S.L."/>
            <person name="Zaremba-Niedzwiedzka K."/>
            <person name="Martijn J."/>
            <person name="Lind A.E."/>
            <person name="van Eijk R."/>
            <person name="Schleper C."/>
            <person name="Guy L."/>
            <person name="Ettema T.J."/>
        </authorList>
    </citation>
    <scope>NUCLEOTIDE SEQUENCE</scope>
</reference>
<protein>
    <submittedName>
        <fullName evidence="1">Uncharacterized protein</fullName>
    </submittedName>
</protein>
<proteinExistence type="predicted"/>
<sequence>MSDYETLRMLANSQAARYPAVIEKNLKGEYGFFCGAIPTELADKRYKVAGDAVYDLLRSDAVKQGKITCFQVEEDGHLSRPYRKVSADKWVKDDGKSLSVAKIA</sequence>
<organism evidence="1">
    <name type="scientific">marine sediment metagenome</name>
    <dbReference type="NCBI Taxonomy" id="412755"/>
    <lineage>
        <taxon>unclassified sequences</taxon>
        <taxon>metagenomes</taxon>
        <taxon>ecological metagenomes</taxon>
    </lineage>
</organism>
<dbReference type="AlphaFoldDB" id="A0A0F9LYR4"/>
<name>A0A0F9LYR4_9ZZZZ</name>
<comment type="caution">
    <text evidence="1">The sequence shown here is derived from an EMBL/GenBank/DDBJ whole genome shotgun (WGS) entry which is preliminary data.</text>
</comment>
<accession>A0A0F9LYR4</accession>
<dbReference type="EMBL" id="LAZR01005609">
    <property type="protein sequence ID" value="KKM98528.1"/>
    <property type="molecule type" value="Genomic_DNA"/>
</dbReference>
<gene>
    <name evidence="1" type="ORF">LCGC14_1156850</name>
</gene>